<proteinExistence type="evidence at transcript level"/>
<evidence type="ECO:0000256" key="9">
    <source>
        <dbReference type="ARBA" id="ARBA00022989"/>
    </source>
</evidence>
<evidence type="ECO:0000313" key="17">
    <source>
        <dbReference type="EMBL" id="ABO15772.1"/>
    </source>
</evidence>
<evidence type="ECO:0000256" key="15">
    <source>
        <dbReference type="PIRSR" id="PIRSR037595-2"/>
    </source>
</evidence>
<keyword evidence="13 14" id="KW-0395">Inflammatory response</keyword>
<dbReference type="FunFam" id="3.40.50.10140:FF:000001">
    <property type="entry name" value="Toll-like receptor 2"/>
    <property type="match status" value="1"/>
</dbReference>
<dbReference type="PANTHER" id="PTHR24365:SF422">
    <property type="entry name" value="TOLL-LIKE RECEPTOR 6"/>
    <property type="match status" value="1"/>
</dbReference>
<evidence type="ECO:0000256" key="5">
    <source>
        <dbReference type="ARBA" id="ARBA00022692"/>
    </source>
</evidence>
<evidence type="ECO:0000256" key="1">
    <source>
        <dbReference type="ARBA" id="ARBA00004479"/>
    </source>
</evidence>
<dbReference type="GO" id="GO:0006954">
    <property type="term" value="P:inflammatory response"/>
    <property type="evidence" value="ECO:0007669"/>
    <property type="project" value="UniProtKB-UniRule"/>
</dbReference>
<dbReference type="Pfam" id="PF01582">
    <property type="entry name" value="TIR"/>
    <property type="match status" value="1"/>
</dbReference>
<dbReference type="GO" id="GO:0002224">
    <property type="term" value="P:toll-like receptor signaling pathway"/>
    <property type="evidence" value="ECO:0007669"/>
    <property type="project" value="InterPro"/>
</dbReference>
<dbReference type="Gene3D" id="3.40.50.10140">
    <property type="entry name" value="Toll/interleukin-1 receptor homology (TIR) domain"/>
    <property type="match status" value="1"/>
</dbReference>
<evidence type="ECO:0000256" key="6">
    <source>
        <dbReference type="ARBA" id="ARBA00022729"/>
    </source>
</evidence>
<evidence type="ECO:0000256" key="10">
    <source>
        <dbReference type="ARBA" id="ARBA00023136"/>
    </source>
</evidence>
<feature type="disulfide bond" evidence="15">
    <location>
        <begin position="419"/>
        <end position="442"/>
    </location>
</feature>
<evidence type="ECO:0000256" key="11">
    <source>
        <dbReference type="ARBA" id="ARBA00023170"/>
    </source>
</evidence>
<keyword evidence="6" id="KW-0732">Signal</keyword>
<name>B1N685_TETNG</name>
<keyword evidence="10" id="KW-0472">Membrane</keyword>
<evidence type="ECO:0000256" key="7">
    <source>
        <dbReference type="ARBA" id="ARBA00022737"/>
    </source>
</evidence>
<evidence type="ECO:0000256" key="3">
    <source>
        <dbReference type="ARBA" id="ARBA00022588"/>
    </source>
</evidence>
<gene>
    <name evidence="17" type="primary">TLR1</name>
</gene>
<sequence length="796" mass="90691">MGPSILVFCTAATLMLQPSVSYLRNYIDLSSRNLSSVPGDLPKEAELIDLSRNLIQLLQRGDFRNTPILRFLNISWNCLESIHPEVFLGTPLLQDLDLSHNCLKNLTDQPYLQRAGNLLFLNLAYNKFVTMTLAREFSSLAKLERLTLGGNVIRVGDFGNIADVELRLLSLHLEGKLLYEPGSLKDAYARRLQVELNKEFPLHLINDALSFFPEVELLKLPEGCRELSRQLSQRAEIYTSRLFLTNVSINWSDFTRCVTVALNTTVSHLSVSDVTLHRLPQTDTPMANTSRVKSVTVREVTVKSFLFSQEAVYNFFINMPVESLALTDTAIIHMTCPKSQSPVTHLSFSHCSLSDTIFSRVEGLITIECKTLGNLRTLTLARNNFKSLQSLSKRMRYMKSLQDLDLSFNRLVYDGQGECYWPQNISILHLSSNSLTSSAFQCLPTGVERLDLQNNQLSVVSSSTLKLKRLLSLNLNANRLLDLPVCDNFPLLQELLLRSNSLHAPSVDRLESCPRLKTLDVSYNAFMCICPLRGFIRLGLESEKNRTGVTFLQWPQGYYCSYPEAFKDSNLNNIWISEISCNTGLLAAAILCPAVVTISVVLMLCRHFDIPWYVGMIWQWTRAKHRARHQLRPQDLVGIKFHAFVSYSQKDRDWVWDYLLPNLEGPAGGLRICHHEKNFVPGRTIINNILTCVETSRRCVFVLSAHFIKSNWCHYELYFASHQHLARSSDSVVLVLLEPVPQYLIPSKYYQLKAMMARHTYLEWPQDKAKQRLFWANLRAALQADLPDLTVSDTEE</sequence>
<evidence type="ECO:0000256" key="12">
    <source>
        <dbReference type="ARBA" id="ARBA00023180"/>
    </source>
</evidence>
<dbReference type="PANTHER" id="PTHR24365">
    <property type="entry name" value="TOLL-LIKE RECEPTOR"/>
    <property type="match status" value="1"/>
</dbReference>
<keyword evidence="5" id="KW-0812">Transmembrane</keyword>
<keyword evidence="11 14" id="KW-0675">Receptor</keyword>
<dbReference type="PRINTS" id="PR01537">
    <property type="entry name" value="INTRLKN1R1F"/>
</dbReference>
<evidence type="ECO:0000256" key="8">
    <source>
        <dbReference type="ARBA" id="ARBA00022859"/>
    </source>
</evidence>
<keyword evidence="9" id="KW-1133">Transmembrane helix</keyword>
<evidence type="ECO:0000256" key="2">
    <source>
        <dbReference type="ARBA" id="ARBA00009634"/>
    </source>
</evidence>
<dbReference type="Pfam" id="PF13855">
    <property type="entry name" value="LRR_8"/>
    <property type="match status" value="1"/>
</dbReference>
<dbReference type="SMART" id="SM00369">
    <property type="entry name" value="LRR_TYP"/>
    <property type="match status" value="5"/>
</dbReference>
<comment type="subcellular location">
    <subcellularLocation>
        <location evidence="1">Membrane</location>
        <topology evidence="1">Single-pass type I membrane protein</topology>
    </subcellularLocation>
</comment>
<dbReference type="InterPro" id="IPR003591">
    <property type="entry name" value="Leu-rich_rpt_typical-subtyp"/>
</dbReference>
<dbReference type="PROSITE" id="PS50104">
    <property type="entry name" value="TIR"/>
    <property type="match status" value="1"/>
</dbReference>
<accession>B1N685</accession>
<reference evidence="17" key="1">
    <citation type="submission" date="2006-10" db="EMBL/GenBank/DDBJ databases">
        <authorList>
            <person name="Wu X.-Y."/>
            <person name="Shao J.-Z."/>
            <person name="Xiang L.-X."/>
            <person name="Huang L."/>
        </authorList>
    </citation>
    <scope>NUCLEOTIDE SEQUENCE</scope>
</reference>
<dbReference type="InterPro" id="IPR017241">
    <property type="entry name" value="Toll-like_receptor"/>
</dbReference>
<keyword evidence="12" id="KW-0325">Glycoprotein</keyword>
<keyword evidence="4" id="KW-0433">Leucine-rich repeat</keyword>
<dbReference type="GO" id="GO:0004888">
    <property type="term" value="F:transmembrane signaling receptor activity"/>
    <property type="evidence" value="ECO:0007669"/>
    <property type="project" value="InterPro"/>
</dbReference>
<evidence type="ECO:0000256" key="13">
    <source>
        <dbReference type="ARBA" id="ARBA00023198"/>
    </source>
</evidence>
<evidence type="ECO:0000256" key="14">
    <source>
        <dbReference type="PIRNR" id="PIRNR037595"/>
    </source>
</evidence>
<dbReference type="InterPro" id="IPR000157">
    <property type="entry name" value="TIR_dom"/>
</dbReference>
<protein>
    <submittedName>
        <fullName evidence="17">Toll-like receptor 1</fullName>
    </submittedName>
</protein>
<evidence type="ECO:0000256" key="4">
    <source>
        <dbReference type="ARBA" id="ARBA00022614"/>
    </source>
</evidence>
<dbReference type="GO" id="GO:0005886">
    <property type="term" value="C:plasma membrane"/>
    <property type="evidence" value="ECO:0007669"/>
    <property type="project" value="TreeGrafter"/>
</dbReference>
<dbReference type="AlphaFoldDB" id="B1N685"/>
<dbReference type="SUPFAM" id="SSF52058">
    <property type="entry name" value="L domain-like"/>
    <property type="match status" value="1"/>
</dbReference>
<organism evidence="17">
    <name type="scientific">Tetraodon nigroviridis</name>
    <name type="common">Spotted green pufferfish</name>
    <name type="synonym">Chelonodon nigroviridis</name>
    <dbReference type="NCBI Taxonomy" id="99883"/>
    <lineage>
        <taxon>Eukaryota</taxon>
        <taxon>Metazoa</taxon>
        <taxon>Chordata</taxon>
        <taxon>Craniata</taxon>
        <taxon>Vertebrata</taxon>
        <taxon>Euteleostomi</taxon>
        <taxon>Actinopterygii</taxon>
        <taxon>Neopterygii</taxon>
        <taxon>Teleostei</taxon>
        <taxon>Neoteleostei</taxon>
        <taxon>Acanthomorphata</taxon>
        <taxon>Eupercaria</taxon>
        <taxon>Tetraodontiformes</taxon>
        <taxon>Tetradontoidea</taxon>
        <taxon>Tetraodontidae</taxon>
        <taxon>Tetraodon</taxon>
    </lineage>
</organism>
<comment type="similarity">
    <text evidence="2 14">Belongs to the Toll-like receptor family.</text>
</comment>
<dbReference type="InterPro" id="IPR001611">
    <property type="entry name" value="Leu-rich_rpt"/>
</dbReference>
<dbReference type="EMBL" id="EF095150">
    <property type="protein sequence ID" value="ABO15772.1"/>
    <property type="molecule type" value="mRNA"/>
</dbReference>
<evidence type="ECO:0000259" key="16">
    <source>
        <dbReference type="PROSITE" id="PS50104"/>
    </source>
</evidence>
<dbReference type="InterPro" id="IPR035897">
    <property type="entry name" value="Toll_tir_struct_dom_sf"/>
</dbReference>
<dbReference type="PIRSF" id="PIRSF037595">
    <property type="entry name" value="Toll-like_receptor"/>
    <property type="match status" value="1"/>
</dbReference>
<keyword evidence="7" id="KW-0677">Repeat</keyword>
<dbReference type="Gene3D" id="3.80.10.10">
    <property type="entry name" value="Ribonuclease Inhibitor"/>
    <property type="match status" value="1"/>
</dbReference>
<keyword evidence="3 14" id="KW-0399">Innate immunity</keyword>
<dbReference type="PROSITE" id="PS51450">
    <property type="entry name" value="LRR"/>
    <property type="match status" value="3"/>
</dbReference>
<reference evidence="17" key="2">
    <citation type="journal article" date="2008" name="Int. J. Immunogenet.">
        <title>Characterization, expression and evolution analysis of Toll-like receptor 1 gene in pufferfish (Tetraodon nigroviridis).</title>
        <authorList>
            <person name="Wu X.Y."/>
            <person name="Xiang L.X."/>
            <person name="Huang L."/>
            <person name="Jin Y."/>
            <person name="Shao J.Z."/>
        </authorList>
    </citation>
    <scope>NUCLEOTIDE SEQUENCE</scope>
</reference>
<keyword evidence="8 14" id="KW-0391">Immunity</keyword>
<dbReference type="InterPro" id="IPR032675">
    <property type="entry name" value="LRR_dom_sf"/>
</dbReference>
<dbReference type="HOGENOM" id="CLU_006000_3_0_1"/>
<dbReference type="GO" id="GO:0045087">
    <property type="term" value="P:innate immune response"/>
    <property type="evidence" value="ECO:0007669"/>
    <property type="project" value="UniProtKB-UniRule"/>
</dbReference>
<dbReference type="SUPFAM" id="SSF52200">
    <property type="entry name" value="Toll/Interleukin receptor TIR domain"/>
    <property type="match status" value="1"/>
</dbReference>
<feature type="domain" description="TIR" evidence="16">
    <location>
        <begin position="639"/>
        <end position="782"/>
    </location>
</feature>
<dbReference type="SMART" id="SM00255">
    <property type="entry name" value="TIR"/>
    <property type="match status" value="1"/>
</dbReference>
<keyword evidence="15" id="KW-1015">Disulfide bond</keyword>